<feature type="active site" description="Phosphoserine intermediate" evidence="6">
    <location>
        <position position="89"/>
    </location>
</feature>
<keyword evidence="6" id="KW-0597">Phosphoprotein</keyword>
<dbReference type="SUPFAM" id="SSF52540">
    <property type="entry name" value="P-loop containing nucleoside triphosphate hydrolases"/>
    <property type="match status" value="1"/>
</dbReference>
<evidence type="ECO:0000256" key="5">
    <source>
        <dbReference type="ARBA" id="ARBA00022840"/>
    </source>
</evidence>
<comment type="function">
    <text evidence="6 7">Catalyzes the synthesis of activated sulfate.</text>
</comment>
<comment type="pathway">
    <text evidence="6 7">Sulfur metabolism; hydrogen sulfide biosynthesis; sulfite from sulfate: step 2/3.</text>
</comment>
<reference evidence="9 10" key="1">
    <citation type="journal article" date="2021" name="Nat. Commun.">
        <title>Reductive evolution and unique predatory mode in the CPR bacterium Vampirococcus lugosii.</title>
        <authorList>
            <person name="Moreira D."/>
            <person name="Zivanovic Y."/>
            <person name="Lopez-Archilla A.I."/>
            <person name="Iniesto M."/>
            <person name="Lopez-Garcia P."/>
        </authorList>
    </citation>
    <scope>NUCLEOTIDE SEQUENCE [LARGE SCALE GENOMIC DNA]</scope>
    <source>
        <strain evidence="9">Chiprana</strain>
    </source>
</reference>
<dbReference type="InterPro" id="IPR059117">
    <property type="entry name" value="APS_kinase_dom"/>
</dbReference>
<feature type="domain" description="APS kinase" evidence="8">
    <location>
        <begin position="6"/>
        <end position="155"/>
    </location>
</feature>
<accession>A0ABS5QKA1</accession>
<dbReference type="Proteomes" id="UP000680365">
    <property type="component" value="Unassembled WGS sequence"/>
</dbReference>
<dbReference type="Pfam" id="PF01583">
    <property type="entry name" value="APS_kinase"/>
    <property type="match status" value="1"/>
</dbReference>
<keyword evidence="5 6" id="KW-0067">ATP-binding</keyword>
<organism evidence="9 10">
    <name type="scientific">Candidatus Vampirococcus lugosii</name>
    <dbReference type="NCBI Taxonomy" id="2789015"/>
    <lineage>
        <taxon>Bacteria</taxon>
        <taxon>Candidatus Absconditibacteriota</taxon>
        <taxon>Vampirococcus</taxon>
    </lineage>
</organism>
<proteinExistence type="inferred from homology"/>
<dbReference type="CDD" id="cd02027">
    <property type="entry name" value="APSK"/>
    <property type="match status" value="1"/>
</dbReference>
<sequence>MNKPKKGFVLWLTGLSGAGKTTIADALYDKLINKSYVNIEKLDGDIIREKLTKDLGFTKEDRQKNLERVSFVAKLLSRNNIGVIASFISPYKQDRQEIKKSTTNFIEVYIATPLEICEKRDVKGLYKKARTGKINNFTGISDPYEIPTNPDIEIKTQNQTIEESVNQLYNYLINNGYF</sequence>
<dbReference type="NCBIfam" id="NF002059">
    <property type="entry name" value="PRK00889.1"/>
    <property type="match status" value="1"/>
</dbReference>
<protein>
    <recommendedName>
        <fullName evidence="2 6">Adenylyl-sulfate kinase</fullName>
        <ecNumber evidence="2 6">2.7.1.25</ecNumber>
    </recommendedName>
    <alternativeName>
        <fullName evidence="6">APS kinase</fullName>
    </alternativeName>
    <alternativeName>
        <fullName evidence="6">ATP adenosine-5'-phosphosulfate 3'-phosphotransferase</fullName>
    </alternativeName>
    <alternativeName>
        <fullName evidence="6">Adenosine-5'-phosphosulfate kinase</fullName>
    </alternativeName>
</protein>
<comment type="caution">
    <text evidence="9">The sequence shown here is derived from an EMBL/GenBank/DDBJ whole genome shotgun (WGS) entry which is preliminary data.</text>
</comment>
<evidence type="ECO:0000256" key="4">
    <source>
        <dbReference type="ARBA" id="ARBA00022741"/>
    </source>
</evidence>
<name>A0ABS5QKA1_9BACT</name>
<keyword evidence="6 7" id="KW-0418">Kinase</keyword>
<evidence type="ECO:0000256" key="7">
    <source>
        <dbReference type="RuleBase" id="RU004347"/>
    </source>
</evidence>
<feature type="binding site" evidence="6">
    <location>
        <begin position="14"/>
        <end position="21"/>
    </location>
    <ligand>
        <name>ATP</name>
        <dbReference type="ChEBI" id="CHEBI:30616"/>
    </ligand>
</feature>
<dbReference type="InterPro" id="IPR027417">
    <property type="entry name" value="P-loop_NTPase"/>
</dbReference>
<evidence type="ECO:0000313" key="10">
    <source>
        <dbReference type="Proteomes" id="UP000680365"/>
    </source>
</evidence>
<keyword evidence="3 6" id="KW-0808">Transferase</keyword>
<keyword evidence="4 6" id="KW-0547">Nucleotide-binding</keyword>
<dbReference type="PANTHER" id="PTHR42700:SF1">
    <property type="entry name" value="SULFATE ADENYLYLTRANSFERASE"/>
    <property type="match status" value="1"/>
</dbReference>
<dbReference type="GO" id="GO:0004020">
    <property type="term" value="F:adenylylsulfate kinase activity"/>
    <property type="evidence" value="ECO:0007669"/>
    <property type="project" value="UniProtKB-EC"/>
</dbReference>
<dbReference type="PANTHER" id="PTHR42700">
    <property type="entry name" value="SULFATE ADENYLYLTRANSFERASE"/>
    <property type="match status" value="1"/>
</dbReference>
<gene>
    <name evidence="6" type="primary">cysC</name>
    <name evidence="9" type="ORF">VAMP_2n548</name>
</gene>
<comment type="similarity">
    <text evidence="6 7">Belongs to the APS kinase family.</text>
</comment>
<dbReference type="NCBIfam" id="TIGR00455">
    <property type="entry name" value="apsK"/>
    <property type="match status" value="1"/>
</dbReference>
<dbReference type="InterPro" id="IPR050512">
    <property type="entry name" value="Sulf_AdTrans/APS_kinase"/>
</dbReference>
<comment type="catalytic activity">
    <reaction evidence="1 6 7">
        <text>adenosine 5'-phosphosulfate + ATP = 3'-phosphoadenylyl sulfate + ADP + H(+)</text>
        <dbReference type="Rhea" id="RHEA:24152"/>
        <dbReference type="ChEBI" id="CHEBI:15378"/>
        <dbReference type="ChEBI" id="CHEBI:30616"/>
        <dbReference type="ChEBI" id="CHEBI:58243"/>
        <dbReference type="ChEBI" id="CHEBI:58339"/>
        <dbReference type="ChEBI" id="CHEBI:456216"/>
        <dbReference type="EC" id="2.7.1.25"/>
    </reaction>
</comment>
<dbReference type="Gene3D" id="3.40.50.300">
    <property type="entry name" value="P-loop containing nucleotide triphosphate hydrolases"/>
    <property type="match status" value="1"/>
</dbReference>
<evidence type="ECO:0000256" key="1">
    <source>
        <dbReference type="ARBA" id="ARBA00001823"/>
    </source>
</evidence>
<dbReference type="HAMAP" id="MF_00065">
    <property type="entry name" value="Adenylyl_sulf_kinase"/>
    <property type="match status" value="1"/>
</dbReference>
<dbReference type="InterPro" id="IPR002891">
    <property type="entry name" value="APS"/>
</dbReference>
<dbReference type="EC" id="2.7.1.25" evidence="2 6"/>
<evidence type="ECO:0000259" key="8">
    <source>
        <dbReference type="Pfam" id="PF01583"/>
    </source>
</evidence>
<dbReference type="NCBIfam" id="NF003013">
    <property type="entry name" value="PRK03846.1"/>
    <property type="match status" value="1"/>
</dbReference>
<dbReference type="RefSeq" id="WP_213348004.1">
    <property type="nucleotide sequence ID" value="NZ_JAEDAM010000001.1"/>
</dbReference>
<keyword evidence="10" id="KW-1185">Reference proteome</keyword>
<dbReference type="EMBL" id="JAEDAM010000001">
    <property type="protein sequence ID" value="MBS8121464.1"/>
    <property type="molecule type" value="Genomic_DNA"/>
</dbReference>
<evidence type="ECO:0000313" key="9">
    <source>
        <dbReference type="EMBL" id="MBS8121464.1"/>
    </source>
</evidence>
<evidence type="ECO:0000256" key="3">
    <source>
        <dbReference type="ARBA" id="ARBA00022679"/>
    </source>
</evidence>
<evidence type="ECO:0000256" key="2">
    <source>
        <dbReference type="ARBA" id="ARBA00012121"/>
    </source>
</evidence>
<evidence type="ECO:0000256" key="6">
    <source>
        <dbReference type="HAMAP-Rule" id="MF_00065"/>
    </source>
</evidence>